<dbReference type="GO" id="GO:0008270">
    <property type="term" value="F:zinc ion binding"/>
    <property type="evidence" value="ECO:0007669"/>
    <property type="project" value="UniProtKB-KW"/>
</dbReference>
<dbReference type="Pfam" id="PF04434">
    <property type="entry name" value="SWIM"/>
    <property type="match status" value="1"/>
</dbReference>
<keyword evidence="2 4" id="KW-0863">Zinc-finger</keyword>
<accession>A0AAF0WBA2</accession>
<evidence type="ECO:0000256" key="5">
    <source>
        <dbReference type="SAM" id="MobiDB-lite"/>
    </source>
</evidence>
<feature type="compositionally biased region" description="Basic and acidic residues" evidence="5">
    <location>
        <begin position="119"/>
        <end position="130"/>
    </location>
</feature>
<evidence type="ECO:0000259" key="6">
    <source>
        <dbReference type="PROSITE" id="PS50966"/>
    </source>
</evidence>
<organism evidence="7 8">
    <name type="scientific">Daucus carota subsp. sativus</name>
    <name type="common">Carrot</name>
    <dbReference type="NCBI Taxonomy" id="79200"/>
    <lineage>
        <taxon>Eukaryota</taxon>
        <taxon>Viridiplantae</taxon>
        <taxon>Streptophyta</taxon>
        <taxon>Embryophyta</taxon>
        <taxon>Tracheophyta</taxon>
        <taxon>Spermatophyta</taxon>
        <taxon>Magnoliopsida</taxon>
        <taxon>eudicotyledons</taxon>
        <taxon>Gunneridae</taxon>
        <taxon>Pentapetalae</taxon>
        <taxon>asterids</taxon>
        <taxon>campanulids</taxon>
        <taxon>Apiales</taxon>
        <taxon>Apiaceae</taxon>
        <taxon>Apioideae</taxon>
        <taxon>Scandiceae</taxon>
        <taxon>Daucinae</taxon>
        <taxon>Daucus</taxon>
        <taxon>Daucus sect. Daucus</taxon>
    </lineage>
</organism>
<name>A0AAF0WBA2_DAUCS</name>
<feature type="region of interest" description="Disordered" evidence="5">
    <location>
        <begin position="102"/>
        <end position="135"/>
    </location>
</feature>
<evidence type="ECO:0000256" key="3">
    <source>
        <dbReference type="ARBA" id="ARBA00022833"/>
    </source>
</evidence>
<dbReference type="PANTHER" id="PTHR31973:SF187">
    <property type="entry name" value="MUTATOR TRANSPOSASE MUDRA PROTEIN"/>
    <property type="match status" value="1"/>
</dbReference>
<evidence type="ECO:0000313" key="8">
    <source>
        <dbReference type="Proteomes" id="UP000077755"/>
    </source>
</evidence>
<evidence type="ECO:0000256" key="4">
    <source>
        <dbReference type="PROSITE-ProRule" id="PRU00325"/>
    </source>
</evidence>
<dbReference type="PROSITE" id="PS50966">
    <property type="entry name" value="ZF_SWIM"/>
    <property type="match status" value="1"/>
</dbReference>
<dbReference type="SMART" id="SM00575">
    <property type="entry name" value="ZnF_PMZ"/>
    <property type="match status" value="1"/>
</dbReference>
<feature type="region of interest" description="Disordered" evidence="5">
    <location>
        <begin position="154"/>
        <end position="258"/>
    </location>
</feature>
<reference evidence="7" key="1">
    <citation type="journal article" date="2016" name="Nat. Genet.">
        <title>A high-quality carrot genome assembly provides new insights into carotenoid accumulation and asterid genome evolution.</title>
        <authorList>
            <person name="Iorizzo M."/>
            <person name="Ellison S."/>
            <person name="Senalik D."/>
            <person name="Zeng P."/>
            <person name="Satapoomin P."/>
            <person name="Huang J."/>
            <person name="Bowman M."/>
            <person name="Iovene M."/>
            <person name="Sanseverino W."/>
            <person name="Cavagnaro P."/>
            <person name="Yildiz M."/>
            <person name="Macko-Podgorni A."/>
            <person name="Moranska E."/>
            <person name="Grzebelus E."/>
            <person name="Grzebelus D."/>
            <person name="Ashrafi H."/>
            <person name="Zheng Z."/>
            <person name="Cheng S."/>
            <person name="Spooner D."/>
            <person name="Van Deynze A."/>
            <person name="Simon P."/>
        </authorList>
    </citation>
    <scope>NUCLEOTIDE SEQUENCE</scope>
    <source>
        <tissue evidence="7">Leaf</tissue>
    </source>
</reference>
<dbReference type="AlphaFoldDB" id="A0AAF0WBA2"/>
<dbReference type="Proteomes" id="UP000077755">
    <property type="component" value="Chromosome 2"/>
</dbReference>
<keyword evidence="8" id="KW-1185">Reference proteome</keyword>
<dbReference type="InterPro" id="IPR007527">
    <property type="entry name" value="Znf_SWIM"/>
</dbReference>
<sequence length="258" mass="28815">MELDARARPSWNGGDKFLVNITDGGHELVCDLKNHNCACRKWQLTGIPCFHACSCIFFQKQNPLDYMHECHKKEWYLRVYIHLLEPINGKEFWEETRATPIAPPKQRVAPGRPKKNRDKRTDVVQARKSDPTMLKRSGTSLRCTWCKEWGHNTRTCPSKKAHEQQISVGPSNPSVGPSNPSAATKTNPPASSNASANSTAPSKTTTSHGGIIRPFKPPAAISRQNPLDVEPIPGQKFTSHKNLEAAKTKMQKNMGKKN</sequence>
<keyword evidence="3" id="KW-0862">Zinc</keyword>
<dbReference type="GO" id="GO:0003676">
    <property type="term" value="F:nucleic acid binding"/>
    <property type="evidence" value="ECO:0007669"/>
    <property type="project" value="InterPro"/>
</dbReference>
<dbReference type="EMBL" id="CP093344">
    <property type="protein sequence ID" value="WOG86419.1"/>
    <property type="molecule type" value="Genomic_DNA"/>
</dbReference>
<evidence type="ECO:0000256" key="1">
    <source>
        <dbReference type="ARBA" id="ARBA00022723"/>
    </source>
</evidence>
<dbReference type="InterPro" id="IPR006564">
    <property type="entry name" value="Znf_PMZ"/>
</dbReference>
<evidence type="ECO:0000256" key="2">
    <source>
        <dbReference type="ARBA" id="ARBA00022771"/>
    </source>
</evidence>
<gene>
    <name evidence="7" type="ORF">DCAR_0205623</name>
</gene>
<reference evidence="7" key="2">
    <citation type="submission" date="2022-03" db="EMBL/GenBank/DDBJ databases">
        <title>Draft title - Genomic analysis of global carrot germplasm unveils the trajectory of domestication and the origin of high carotenoid orange carrot.</title>
        <authorList>
            <person name="Iorizzo M."/>
            <person name="Ellison S."/>
            <person name="Senalik D."/>
            <person name="Macko-Podgorni A."/>
            <person name="Grzebelus D."/>
            <person name="Bostan H."/>
            <person name="Rolling W."/>
            <person name="Curaba J."/>
            <person name="Simon P."/>
        </authorList>
    </citation>
    <scope>NUCLEOTIDE SEQUENCE</scope>
    <source>
        <tissue evidence="7">Leaf</tissue>
    </source>
</reference>
<dbReference type="PANTHER" id="PTHR31973">
    <property type="entry name" value="POLYPROTEIN, PUTATIVE-RELATED"/>
    <property type="match status" value="1"/>
</dbReference>
<feature type="compositionally biased region" description="Low complexity" evidence="5">
    <location>
        <begin position="167"/>
        <end position="207"/>
    </location>
</feature>
<feature type="domain" description="SWIM-type" evidence="6">
    <location>
        <begin position="17"/>
        <end position="60"/>
    </location>
</feature>
<keyword evidence="1" id="KW-0479">Metal-binding</keyword>
<dbReference type="SUPFAM" id="SSF57756">
    <property type="entry name" value="Retrovirus zinc finger-like domains"/>
    <property type="match status" value="1"/>
</dbReference>
<proteinExistence type="predicted"/>
<dbReference type="InterPro" id="IPR036875">
    <property type="entry name" value="Znf_CCHC_sf"/>
</dbReference>
<protein>
    <recommendedName>
        <fullName evidence="6">SWIM-type domain-containing protein</fullName>
    </recommendedName>
</protein>
<evidence type="ECO:0000313" key="7">
    <source>
        <dbReference type="EMBL" id="WOG86419.1"/>
    </source>
</evidence>